<name>A0A845HP90_9BURK</name>
<gene>
    <name evidence="2" type="ORF">GTP81_28060</name>
</gene>
<evidence type="ECO:0000256" key="1">
    <source>
        <dbReference type="SAM" id="Phobius"/>
    </source>
</evidence>
<dbReference type="RefSeq" id="WP_161092912.1">
    <property type="nucleotide sequence ID" value="NZ_WWCV01000083.1"/>
</dbReference>
<dbReference type="AlphaFoldDB" id="A0A845HP90"/>
<dbReference type="Proteomes" id="UP000484875">
    <property type="component" value="Unassembled WGS sequence"/>
</dbReference>
<evidence type="ECO:0000313" key="2">
    <source>
        <dbReference type="EMBL" id="MYN20601.1"/>
    </source>
</evidence>
<protein>
    <submittedName>
        <fullName evidence="2">Uncharacterized protein</fullName>
    </submittedName>
</protein>
<comment type="caution">
    <text evidence="2">The sequence shown here is derived from an EMBL/GenBank/DDBJ whole genome shotgun (WGS) entry which is preliminary data.</text>
</comment>
<keyword evidence="1" id="KW-0812">Transmembrane</keyword>
<keyword evidence="1" id="KW-1133">Transmembrane helix</keyword>
<feature type="transmembrane region" description="Helical" evidence="1">
    <location>
        <begin position="20"/>
        <end position="46"/>
    </location>
</feature>
<keyword evidence="3" id="KW-1185">Reference proteome</keyword>
<evidence type="ECO:0000313" key="3">
    <source>
        <dbReference type="Proteomes" id="UP000484875"/>
    </source>
</evidence>
<proteinExistence type="predicted"/>
<sequence>MKSAKSKWLAYTVIVGLIPIVARMLTCSAGFSMASMALGVVAFYYLPRVKEK</sequence>
<dbReference type="EMBL" id="WWCV01000083">
    <property type="protein sequence ID" value="MYN20601.1"/>
    <property type="molecule type" value="Genomic_DNA"/>
</dbReference>
<keyword evidence="1" id="KW-0472">Membrane</keyword>
<organism evidence="2 3">
    <name type="scientific">Duganella vulcania</name>
    <dbReference type="NCBI Taxonomy" id="2692166"/>
    <lineage>
        <taxon>Bacteria</taxon>
        <taxon>Pseudomonadati</taxon>
        <taxon>Pseudomonadota</taxon>
        <taxon>Betaproteobacteria</taxon>
        <taxon>Burkholderiales</taxon>
        <taxon>Oxalobacteraceae</taxon>
        <taxon>Telluria group</taxon>
        <taxon>Duganella</taxon>
    </lineage>
</organism>
<reference evidence="2 3" key="1">
    <citation type="submission" date="2019-12" db="EMBL/GenBank/DDBJ databases">
        <title>Novel species isolated from a subtropical stream in China.</title>
        <authorList>
            <person name="Lu H."/>
        </authorList>
    </citation>
    <scope>NUCLEOTIDE SEQUENCE [LARGE SCALE GENOMIC DNA]</scope>
    <source>
        <strain evidence="2 3">FT107W</strain>
    </source>
</reference>
<accession>A0A845HP90</accession>